<protein>
    <submittedName>
        <fullName evidence="1">Uncharacterized protein</fullName>
    </submittedName>
</protein>
<dbReference type="AlphaFoldDB" id="A0A151JAG7"/>
<organism evidence="1 2">
    <name type="scientific">Trachymyrmex cornetzi</name>
    <dbReference type="NCBI Taxonomy" id="471704"/>
    <lineage>
        <taxon>Eukaryota</taxon>
        <taxon>Metazoa</taxon>
        <taxon>Ecdysozoa</taxon>
        <taxon>Arthropoda</taxon>
        <taxon>Hexapoda</taxon>
        <taxon>Insecta</taxon>
        <taxon>Pterygota</taxon>
        <taxon>Neoptera</taxon>
        <taxon>Endopterygota</taxon>
        <taxon>Hymenoptera</taxon>
        <taxon>Apocrita</taxon>
        <taxon>Aculeata</taxon>
        <taxon>Formicoidea</taxon>
        <taxon>Formicidae</taxon>
        <taxon>Myrmicinae</taxon>
        <taxon>Trachymyrmex</taxon>
    </lineage>
</organism>
<reference evidence="1 2" key="1">
    <citation type="submission" date="2015-09" db="EMBL/GenBank/DDBJ databases">
        <title>Trachymyrmex cornetzi WGS genome.</title>
        <authorList>
            <person name="Nygaard S."/>
            <person name="Hu H."/>
            <person name="Boomsma J."/>
            <person name="Zhang G."/>
        </authorList>
    </citation>
    <scope>NUCLEOTIDE SEQUENCE [LARGE SCALE GENOMIC DNA]</scope>
    <source>
        <strain evidence="1">Tcor2-1</strain>
        <tissue evidence="1">Whole body</tissue>
    </source>
</reference>
<sequence>MIEFIKDFEYNFFRYKIPNIKELRNKVFPLLKNINNSTYTDIEKSILSLYSETKVFCNNNPQIIFTNADKGNVVVACDKVDYIRDMELLFSDSQTYTLLKRNPVNTIISDLLSLLKCWKRHELISDSTYKYLYSSNKILPRAYGLKKIHKVGFPLRVIVSSTGSPLHNLASFLHKILHNSLPRAKSCVDNSYQLINVTKSITVLGQTCRQLKSRITEHKNHIRWNTSVRNVITEHRLQEGHDFDWNSVAILDEKPHYRKRLISEMIFIRRQTHGLNLQTDMEGLPKAYLPIIDKL</sequence>
<dbReference type="PANTHER" id="PTHR21301">
    <property type="entry name" value="REVERSE TRANSCRIPTASE"/>
    <property type="match status" value="1"/>
</dbReference>
<gene>
    <name evidence="1" type="ORF">ALC57_05546</name>
</gene>
<dbReference type="EMBL" id="KQ979262">
    <property type="protein sequence ID" value="KYN22070.1"/>
    <property type="molecule type" value="Genomic_DNA"/>
</dbReference>
<accession>A0A151JAG7</accession>
<evidence type="ECO:0000313" key="2">
    <source>
        <dbReference type="Proteomes" id="UP000078492"/>
    </source>
</evidence>
<dbReference type="STRING" id="471704.A0A151JAG7"/>
<evidence type="ECO:0000313" key="1">
    <source>
        <dbReference type="EMBL" id="KYN22070.1"/>
    </source>
</evidence>
<dbReference type="Proteomes" id="UP000078492">
    <property type="component" value="Unassembled WGS sequence"/>
</dbReference>
<dbReference type="PANTHER" id="PTHR21301:SF10">
    <property type="entry name" value="REVERSE TRANSCRIPTASE DOMAIN-CONTAINING PROTEIN"/>
    <property type="match status" value="1"/>
</dbReference>
<name>A0A151JAG7_9HYME</name>
<keyword evidence="2" id="KW-1185">Reference proteome</keyword>
<proteinExistence type="predicted"/>